<reference evidence="1" key="1">
    <citation type="submission" date="2018-02" db="EMBL/GenBank/DDBJ databases">
        <title>Rhizophora mucronata_Transcriptome.</title>
        <authorList>
            <person name="Meera S.P."/>
            <person name="Sreeshan A."/>
            <person name="Augustine A."/>
        </authorList>
    </citation>
    <scope>NUCLEOTIDE SEQUENCE</scope>
    <source>
        <tissue evidence="1">Leaf</tissue>
    </source>
</reference>
<sequence>MNLFLDSIPDDSWKEVILLSSHLEG</sequence>
<proteinExistence type="predicted"/>
<evidence type="ECO:0000313" key="1">
    <source>
        <dbReference type="EMBL" id="MBW96534.1"/>
    </source>
</evidence>
<name>A0A2P2JSU3_RHIMU</name>
<protein>
    <submittedName>
        <fullName evidence="1">Uncharacterized protein</fullName>
    </submittedName>
</protein>
<dbReference type="EMBL" id="GGEC01016051">
    <property type="protein sequence ID" value="MBW96534.1"/>
    <property type="molecule type" value="Transcribed_RNA"/>
</dbReference>
<dbReference type="AlphaFoldDB" id="A0A2P2JSU3"/>
<organism evidence="1">
    <name type="scientific">Rhizophora mucronata</name>
    <name type="common">Asiatic mangrove</name>
    <dbReference type="NCBI Taxonomy" id="61149"/>
    <lineage>
        <taxon>Eukaryota</taxon>
        <taxon>Viridiplantae</taxon>
        <taxon>Streptophyta</taxon>
        <taxon>Embryophyta</taxon>
        <taxon>Tracheophyta</taxon>
        <taxon>Spermatophyta</taxon>
        <taxon>Magnoliopsida</taxon>
        <taxon>eudicotyledons</taxon>
        <taxon>Gunneridae</taxon>
        <taxon>Pentapetalae</taxon>
        <taxon>rosids</taxon>
        <taxon>fabids</taxon>
        <taxon>Malpighiales</taxon>
        <taxon>Rhizophoraceae</taxon>
        <taxon>Rhizophora</taxon>
    </lineage>
</organism>
<accession>A0A2P2JSU3</accession>